<dbReference type="EC" id="2.7.1.24" evidence="3 4"/>
<dbReference type="CDD" id="cd02022">
    <property type="entry name" value="DPCK"/>
    <property type="match status" value="1"/>
</dbReference>
<keyword evidence="2 3" id="KW-0067">ATP-binding</keyword>
<dbReference type="SUPFAM" id="SSF52540">
    <property type="entry name" value="P-loop containing nucleoside triphosphate hydrolases"/>
    <property type="match status" value="1"/>
</dbReference>
<keyword evidence="3 5" id="KW-0808">Transferase</keyword>
<comment type="caution">
    <text evidence="5">The sequence shown here is derived from an EMBL/GenBank/DDBJ whole genome shotgun (WGS) entry which is preliminary data.</text>
</comment>
<dbReference type="PANTHER" id="PTHR10695:SF46">
    <property type="entry name" value="BIFUNCTIONAL COENZYME A SYNTHASE-RELATED"/>
    <property type="match status" value="1"/>
</dbReference>
<dbReference type="Gene3D" id="3.40.50.300">
    <property type="entry name" value="P-loop containing nucleotide triphosphate hydrolases"/>
    <property type="match status" value="1"/>
</dbReference>
<name>A0ABS7MLR9_9ACTN</name>
<evidence type="ECO:0000256" key="1">
    <source>
        <dbReference type="ARBA" id="ARBA00022741"/>
    </source>
</evidence>
<dbReference type="HAMAP" id="MF_00376">
    <property type="entry name" value="Dephospho_CoA_kinase"/>
    <property type="match status" value="1"/>
</dbReference>
<comment type="catalytic activity">
    <reaction evidence="3">
        <text>3'-dephospho-CoA + ATP = ADP + CoA + H(+)</text>
        <dbReference type="Rhea" id="RHEA:18245"/>
        <dbReference type="ChEBI" id="CHEBI:15378"/>
        <dbReference type="ChEBI" id="CHEBI:30616"/>
        <dbReference type="ChEBI" id="CHEBI:57287"/>
        <dbReference type="ChEBI" id="CHEBI:57328"/>
        <dbReference type="ChEBI" id="CHEBI:456216"/>
        <dbReference type="EC" id="2.7.1.24"/>
    </reaction>
</comment>
<comment type="subcellular location">
    <subcellularLocation>
        <location evidence="3">Cytoplasm</location>
    </subcellularLocation>
</comment>
<dbReference type="PANTHER" id="PTHR10695">
    <property type="entry name" value="DEPHOSPHO-COA KINASE-RELATED"/>
    <property type="match status" value="1"/>
</dbReference>
<keyword evidence="3" id="KW-0173">Coenzyme A biosynthesis</keyword>
<sequence length="240" mass="26261">MQGTELKRWGRSRGVQKKGRYALLVLREMGQNTWAMVTIFLIGSIASGKSLAARAFERFGAYRIDLDELAKSLYEPGSDLVHALADEFGSEVLEKDGSINRPALARLAFATPVQAAQLSALVLPPLQKKLAAELARVAAQARYSCIVVEMSVLLGYEALLAQADRVVGVTAPYALRRTRASARGMDPAEFDRRNALQADDETLRRFADRMIANEDGEVDLVKSVKDILRASKIEAADGSH</sequence>
<comment type="function">
    <text evidence="3">Catalyzes the phosphorylation of the 3'-hydroxyl group of dephosphocoenzyme A to form coenzyme A.</text>
</comment>
<dbReference type="GO" id="GO:0004140">
    <property type="term" value="F:dephospho-CoA kinase activity"/>
    <property type="evidence" value="ECO:0007669"/>
    <property type="project" value="UniProtKB-EC"/>
</dbReference>
<evidence type="ECO:0000256" key="3">
    <source>
        <dbReference type="HAMAP-Rule" id="MF_00376"/>
    </source>
</evidence>
<accession>A0ABS7MLR9</accession>
<keyword evidence="1 3" id="KW-0547">Nucleotide-binding</keyword>
<proteinExistence type="inferred from homology"/>
<evidence type="ECO:0000256" key="4">
    <source>
        <dbReference type="NCBIfam" id="TIGR00152"/>
    </source>
</evidence>
<keyword evidence="3" id="KW-0963">Cytoplasm</keyword>
<dbReference type="InterPro" id="IPR027417">
    <property type="entry name" value="P-loop_NTPase"/>
</dbReference>
<dbReference type="RefSeq" id="WP_222200020.1">
    <property type="nucleotide sequence ID" value="NZ_JAIMFO010000009.1"/>
</dbReference>
<evidence type="ECO:0000256" key="2">
    <source>
        <dbReference type="ARBA" id="ARBA00022840"/>
    </source>
</evidence>
<evidence type="ECO:0000313" key="6">
    <source>
        <dbReference type="Proteomes" id="UP000700908"/>
    </source>
</evidence>
<organism evidence="5 6">
    <name type="scientific">Collinsella ureilytica</name>
    <dbReference type="NCBI Taxonomy" id="2869515"/>
    <lineage>
        <taxon>Bacteria</taxon>
        <taxon>Bacillati</taxon>
        <taxon>Actinomycetota</taxon>
        <taxon>Coriobacteriia</taxon>
        <taxon>Coriobacteriales</taxon>
        <taxon>Coriobacteriaceae</taxon>
        <taxon>Collinsella</taxon>
    </lineage>
</organism>
<dbReference type="InterPro" id="IPR001977">
    <property type="entry name" value="Depp_CoAkinase"/>
</dbReference>
<comment type="pathway">
    <text evidence="3">Cofactor biosynthesis; coenzyme A biosynthesis; CoA from (R)-pantothenate: step 5/5.</text>
</comment>
<evidence type="ECO:0000313" key="5">
    <source>
        <dbReference type="EMBL" id="MBY4798301.1"/>
    </source>
</evidence>
<keyword evidence="6" id="KW-1185">Reference proteome</keyword>
<protein>
    <recommendedName>
        <fullName evidence="3 4">Dephospho-CoA kinase</fullName>
        <ecNumber evidence="3 4">2.7.1.24</ecNumber>
    </recommendedName>
    <alternativeName>
        <fullName evidence="3">Dephosphocoenzyme A kinase</fullName>
    </alternativeName>
</protein>
<feature type="binding site" evidence="3">
    <location>
        <begin position="46"/>
        <end position="51"/>
    </location>
    <ligand>
        <name>ATP</name>
        <dbReference type="ChEBI" id="CHEBI:30616"/>
    </ligand>
</feature>
<dbReference type="PROSITE" id="PS51219">
    <property type="entry name" value="DPCK"/>
    <property type="match status" value="1"/>
</dbReference>
<keyword evidence="3 5" id="KW-0418">Kinase</keyword>
<gene>
    <name evidence="3 5" type="primary">coaE</name>
    <name evidence="5" type="ORF">K6V98_08075</name>
</gene>
<reference evidence="5 6" key="1">
    <citation type="submission" date="2021-08" db="EMBL/GenBank/DDBJ databases">
        <title>Collinsella faecalis sp. nov. isolated from swine faeces.</title>
        <authorList>
            <person name="Oh B.S."/>
            <person name="Lee J.H."/>
        </authorList>
    </citation>
    <scope>NUCLEOTIDE SEQUENCE [LARGE SCALE GENOMIC DNA]</scope>
    <source>
        <strain evidence="5 6">AGMB00827</strain>
    </source>
</reference>
<dbReference type="EMBL" id="JAIMFO010000009">
    <property type="protein sequence ID" value="MBY4798301.1"/>
    <property type="molecule type" value="Genomic_DNA"/>
</dbReference>
<dbReference type="Pfam" id="PF01121">
    <property type="entry name" value="CoaE"/>
    <property type="match status" value="1"/>
</dbReference>
<dbReference type="Proteomes" id="UP000700908">
    <property type="component" value="Unassembled WGS sequence"/>
</dbReference>
<dbReference type="NCBIfam" id="TIGR00152">
    <property type="entry name" value="dephospho-CoA kinase"/>
    <property type="match status" value="1"/>
</dbReference>
<comment type="similarity">
    <text evidence="3">Belongs to the CoaE family.</text>
</comment>